<keyword evidence="1" id="KW-0812">Transmembrane</keyword>
<keyword evidence="3" id="KW-1185">Reference proteome</keyword>
<gene>
    <name evidence="2" type="ORF">GCM10008957_48870</name>
</gene>
<dbReference type="RefSeq" id="WP_189093140.1">
    <property type="nucleotide sequence ID" value="NZ_BMQL01000056.1"/>
</dbReference>
<evidence type="ECO:0000313" key="3">
    <source>
        <dbReference type="Proteomes" id="UP000603865"/>
    </source>
</evidence>
<name>A0A918FF43_9DEIO</name>
<sequence length="132" mass="13778">MHRPERTLGITTIEVLISVAVALLAVTSFAIVVTQSARTTGTAFLSTYAVRAVQAVAHNIQQGNPAYTTALTLTAEDLQSVLSSQENRRADLRPALSGTIQPLGGDPPTYRVQVGDGDFTQSATVTAPGGTP</sequence>
<dbReference type="Proteomes" id="UP000603865">
    <property type="component" value="Unassembled WGS sequence"/>
</dbReference>
<dbReference type="AlphaFoldDB" id="A0A918FF43"/>
<reference evidence="2" key="1">
    <citation type="journal article" date="2014" name="Int. J. Syst. Evol. Microbiol.">
        <title>Complete genome sequence of Corynebacterium casei LMG S-19264T (=DSM 44701T), isolated from a smear-ripened cheese.</title>
        <authorList>
            <consortium name="US DOE Joint Genome Institute (JGI-PGF)"/>
            <person name="Walter F."/>
            <person name="Albersmeier A."/>
            <person name="Kalinowski J."/>
            <person name="Ruckert C."/>
        </authorList>
    </citation>
    <scope>NUCLEOTIDE SEQUENCE</scope>
    <source>
        <strain evidence="2">JCM 31311</strain>
    </source>
</reference>
<feature type="transmembrane region" description="Helical" evidence="1">
    <location>
        <begin position="12"/>
        <end position="33"/>
    </location>
</feature>
<evidence type="ECO:0000313" key="2">
    <source>
        <dbReference type="EMBL" id="GGR32636.1"/>
    </source>
</evidence>
<evidence type="ECO:0000256" key="1">
    <source>
        <dbReference type="SAM" id="Phobius"/>
    </source>
</evidence>
<dbReference type="EMBL" id="BMQL01000056">
    <property type="protein sequence ID" value="GGR32636.1"/>
    <property type="molecule type" value="Genomic_DNA"/>
</dbReference>
<organism evidence="2 3">
    <name type="scientific">Deinococcus ruber</name>
    <dbReference type="NCBI Taxonomy" id="1848197"/>
    <lineage>
        <taxon>Bacteria</taxon>
        <taxon>Thermotogati</taxon>
        <taxon>Deinococcota</taxon>
        <taxon>Deinococci</taxon>
        <taxon>Deinococcales</taxon>
        <taxon>Deinococcaceae</taxon>
        <taxon>Deinococcus</taxon>
    </lineage>
</organism>
<comment type="caution">
    <text evidence="2">The sequence shown here is derived from an EMBL/GenBank/DDBJ whole genome shotgun (WGS) entry which is preliminary data.</text>
</comment>
<reference evidence="2" key="2">
    <citation type="submission" date="2020-09" db="EMBL/GenBank/DDBJ databases">
        <authorList>
            <person name="Sun Q."/>
            <person name="Ohkuma M."/>
        </authorList>
    </citation>
    <scope>NUCLEOTIDE SEQUENCE</scope>
    <source>
        <strain evidence="2">JCM 31311</strain>
    </source>
</reference>
<proteinExistence type="predicted"/>
<keyword evidence="1" id="KW-1133">Transmembrane helix</keyword>
<keyword evidence="1" id="KW-0472">Membrane</keyword>
<protein>
    <submittedName>
        <fullName evidence="2">Uncharacterized protein</fullName>
    </submittedName>
</protein>
<accession>A0A918FF43</accession>